<accession>A0AAW4XV97</accession>
<organism evidence="1 2">
    <name type="scientific">Comamonas koreensis</name>
    <dbReference type="NCBI Taxonomy" id="160825"/>
    <lineage>
        <taxon>Bacteria</taxon>
        <taxon>Pseudomonadati</taxon>
        <taxon>Pseudomonadota</taxon>
        <taxon>Betaproteobacteria</taxon>
        <taxon>Burkholderiales</taxon>
        <taxon>Comamonadaceae</taxon>
        <taxon>Comamonas</taxon>
    </lineage>
</organism>
<dbReference type="Proteomes" id="UP001199260">
    <property type="component" value="Unassembled WGS sequence"/>
</dbReference>
<sequence>MKKVLIANRGENRREAAVSLHCSACAAGFGDLASLSLFGCSESQP</sequence>
<comment type="caution">
    <text evidence="1">The sequence shown here is derived from an EMBL/GenBank/DDBJ whole genome shotgun (WGS) entry which is preliminary data.</text>
</comment>
<dbReference type="EMBL" id="JAJNCT010000009">
    <property type="protein sequence ID" value="MCD2165337.1"/>
    <property type="molecule type" value="Genomic_DNA"/>
</dbReference>
<gene>
    <name evidence="1" type="ORF">LPW39_09345</name>
</gene>
<dbReference type="AlphaFoldDB" id="A0AAW4XV97"/>
<evidence type="ECO:0000313" key="1">
    <source>
        <dbReference type="EMBL" id="MCD2165337.1"/>
    </source>
</evidence>
<proteinExistence type="predicted"/>
<protein>
    <submittedName>
        <fullName evidence="1">Uncharacterized protein</fullName>
    </submittedName>
</protein>
<reference evidence="1 2" key="1">
    <citation type="submission" date="2021-11" db="EMBL/GenBank/DDBJ databases">
        <title>Genome sequence.</title>
        <authorList>
            <person name="Sun Q."/>
        </authorList>
    </citation>
    <scope>NUCLEOTIDE SEQUENCE [LARGE SCALE GENOMIC DNA]</scope>
    <source>
        <strain evidence="1 2">KCTC 12005</strain>
    </source>
</reference>
<name>A0AAW4XV97_9BURK</name>
<dbReference type="RefSeq" id="WP_230773896.1">
    <property type="nucleotide sequence ID" value="NZ_JAJNCT010000009.1"/>
</dbReference>
<keyword evidence="2" id="KW-1185">Reference proteome</keyword>
<evidence type="ECO:0000313" key="2">
    <source>
        <dbReference type="Proteomes" id="UP001199260"/>
    </source>
</evidence>